<dbReference type="PROSITE" id="PS51898">
    <property type="entry name" value="TYR_RECOMBINASE"/>
    <property type="match status" value="1"/>
</dbReference>
<name>A0A7C5AKX0_9BACT</name>
<keyword evidence="1" id="KW-0233">DNA recombination</keyword>
<dbReference type="InterPro" id="IPR002104">
    <property type="entry name" value="Integrase_catalytic"/>
</dbReference>
<accession>A0A7C5AKX0</accession>
<dbReference type="GO" id="GO:0015074">
    <property type="term" value="P:DNA integration"/>
    <property type="evidence" value="ECO:0007669"/>
    <property type="project" value="InterPro"/>
</dbReference>
<dbReference type="GO" id="GO:0006310">
    <property type="term" value="P:DNA recombination"/>
    <property type="evidence" value="ECO:0007669"/>
    <property type="project" value="UniProtKB-KW"/>
</dbReference>
<dbReference type="InterPro" id="IPR011010">
    <property type="entry name" value="DNA_brk_join_enz"/>
</dbReference>
<dbReference type="Pfam" id="PF00589">
    <property type="entry name" value="Phage_integrase"/>
    <property type="match status" value="1"/>
</dbReference>
<sequence length="74" mass="8313">MSPHLKPIAEVPLLTGMRRGEILGLRWDQIRNGFIYLSETKSGKARQIPVSACLAQVLKELQQMNQLKSPPCLL</sequence>
<comment type="caution">
    <text evidence="3">The sequence shown here is derived from an EMBL/GenBank/DDBJ whole genome shotgun (WGS) entry which is preliminary data.</text>
</comment>
<organism evidence="3">
    <name type="scientific">Desulfobacca acetoxidans</name>
    <dbReference type="NCBI Taxonomy" id="60893"/>
    <lineage>
        <taxon>Bacteria</taxon>
        <taxon>Pseudomonadati</taxon>
        <taxon>Thermodesulfobacteriota</taxon>
        <taxon>Desulfobaccia</taxon>
        <taxon>Desulfobaccales</taxon>
        <taxon>Desulfobaccaceae</taxon>
        <taxon>Desulfobacca</taxon>
    </lineage>
</organism>
<proteinExistence type="predicted"/>
<dbReference type="AlphaFoldDB" id="A0A7C5AKX0"/>
<dbReference type="InterPro" id="IPR013762">
    <property type="entry name" value="Integrase-like_cat_sf"/>
</dbReference>
<feature type="domain" description="Tyr recombinase" evidence="2">
    <location>
        <begin position="1"/>
        <end position="74"/>
    </location>
</feature>
<evidence type="ECO:0000259" key="2">
    <source>
        <dbReference type="PROSITE" id="PS51898"/>
    </source>
</evidence>
<gene>
    <name evidence="3" type="ORF">ENW48_03085</name>
</gene>
<evidence type="ECO:0000256" key="1">
    <source>
        <dbReference type="ARBA" id="ARBA00023172"/>
    </source>
</evidence>
<dbReference type="SUPFAM" id="SSF56349">
    <property type="entry name" value="DNA breaking-rejoining enzymes"/>
    <property type="match status" value="1"/>
</dbReference>
<dbReference type="Gene3D" id="1.10.443.10">
    <property type="entry name" value="Intergrase catalytic core"/>
    <property type="match status" value="1"/>
</dbReference>
<dbReference type="GO" id="GO:0003677">
    <property type="term" value="F:DNA binding"/>
    <property type="evidence" value="ECO:0007669"/>
    <property type="project" value="InterPro"/>
</dbReference>
<protein>
    <recommendedName>
        <fullName evidence="2">Tyr recombinase domain-containing protein</fullName>
    </recommendedName>
</protein>
<dbReference type="EMBL" id="DTKJ01000019">
    <property type="protein sequence ID" value="HGZ11187.1"/>
    <property type="molecule type" value="Genomic_DNA"/>
</dbReference>
<evidence type="ECO:0000313" key="3">
    <source>
        <dbReference type="EMBL" id="HGZ11187.1"/>
    </source>
</evidence>
<reference evidence="3" key="1">
    <citation type="journal article" date="2020" name="mSystems">
        <title>Genome- and Community-Level Interaction Insights into Carbon Utilization and Element Cycling Functions of Hydrothermarchaeota in Hydrothermal Sediment.</title>
        <authorList>
            <person name="Zhou Z."/>
            <person name="Liu Y."/>
            <person name="Xu W."/>
            <person name="Pan J."/>
            <person name="Luo Z.H."/>
            <person name="Li M."/>
        </authorList>
    </citation>
    <scope>NUCLEOTIDE SEQUENCE [LARGE SCALE GENOMIC DNA]</scope>
    <source>
        <strain evidence="3">SpSt-853</strain>
    </source>
</reference>